<evidence type="ECO:0000256" key="4">
    <source>
        <dbReference type="ARBA" id="ARBA00022833"/>
    </source>
</evidence>
<dbReference type="GO" id="GO:0046872">
    <property type="term" value="F:metal ion binding"/>
    <property type="evidence" value="ECO:0007669"/>
    <property type="project" value="UniProtKB-KW"/>
</dbReference>
<dbReference type="Pfam" id="PF02574">
    <property type="entry name" value="S-methyl_trans"/>
    <property type="match status" value="2"/>
</dbReference>
<evidence type="ECO:0000313" key="8">
    <source>
        <dbReference type="Proteomes" id="UP000604825"/>
    </source>
</evidence>
<dbReference type="GO" id="GO:0033528">
    <property type="term" value="P:S-methylmethionine cycle"/>
    <property type="evidence" value="ECO:0007669"/>
    <property type="project" value="TreeGrafter"/>
</dbReference>
<dbReference type="GO" id="GO:0009086">
    <property type="term" value="P:methionine biosynthetic process"/>
    <property type="evidence" value="ECO:0007669"/>
    <property type="project" value="TreeGrafter"/>
</dbReference>
<comment type="caution">
    <text evidence="7">The sequence shown here is derived from an EMBL/GenBank/DDBJ whole genome shotgun (WGS) entry which is preliminary data.</text>
</comment>
<feature type="binding site" evidence="5">
    <location>
        <position position="211"/>
    </location>
    <ligand>
        <name>Zn(2+)</name>
        <dbReference type="ChEBI" id="CHEBI:29105"/>
    </ligand>
</feature>
<reference evidence="7" key="1">
    <citation type="submission" date="2020-10" db="EMBL/GenBank/DDBJ databases">
        <authorList>
            <person name="Han B."/>
            <person name="Lu T."/>
            <person name="Zhao Q."/>
            <person name="Huang X."/>
            <person name="Zhao Y."/>
        </authorList>
    </citation>
    <scope>NUCLEOTIDE SEQUENCE</scope>
</reference>
<feature type="binding site" evidence="5">
    <location>
        <position position="278"/>
    </location>
    <ligand>
        <name>Zn(2+)</name>
        <dbReference type="ChEBI" id="CHEBI:29105"/>
    </ligand>
</feature>
<evidence type="ECO:0000313" key="7">
    <source>
        <dbReference type="EMBL" id="CAD6267056.1"/>
    </source>
</evidence>
<evidence type="ECO:0000256" key="5">
    <source>
        <dbReference type="PROSITE-ProRule" id="PRU00333"/>
    </source>
</evidence>
<dbReference type="NCBIfam" id="NF007020">
    <property type="entry name" value="PRK09485.1"/>
    <property type="match status" value="1"/>
</dbReference>
<evidence type="ECO:0000256" key="3">
    <source>
        <dbReference type="ARBA" id="ARBA00022723"/>
    </source>
</evidence>
<dbReference type="InterPro" id="IPR036589">
    <property type="entry name" value="HCY_dom_sf"/>
</dbReference>
<sequence>MVVTAAGAAEGAVRRWVDAAGGRLVLDGGLATELEANGVDLNDPLWSAKCLLSSSHLIRKASHPPNPKNPTLGVHMDYLEAGLNILITASYQHPILVAASIGSYGAYLADGSEYSGDYGEAGTKEFLKDFHRWRLQVLAEAGPDLIAFETIPNKLEAQACVELLEECNINIPAWLSFNSKDGVHIVSGDSLIECATIADKCAKVGAVGINCTPPRFIHGLILSIRKVTDKPILIYPNSGERYDGEKKEWVESTGVSDGDFVSYVNEWCKDGASPIGGCCRTTPNTIRAIQRTLNQGFNEQHLPVA</sequence>
<dbReference type="PROSITE" id="PS50970">
    <property type="entry name" value="HCY"/>
    <property type="match status" value="1"/>
</dbReference>
<dbReference type="AlphaFoldDB" id="A0A811RAL8"/>
<protein>
    <recommendedName>
        <fullName evidence="6">Hcy-binding domain-containing protein</fullName>
    </recommendedName>
</protein>
<evidence type="ECO:0000259" key="6">
    <source>
        <dbReference type="PROSITE" id="PS50970"/>
    </source>
</evidence>
<keyword evidence="3 5" id="KW-0479">Metal-binding</keyword>
<keyword evidence="4 5" id="KW-0862">Zinc</keyword>
<feature type="domain" description="Hcy-binding" evidence="6">
    <location>
        <begin position="1"/>
        <end position="293"/>
    </location>
</feature>
<accession>A0A811RAL8</accession>
<gene>
    <name evidence="7" type="ORF">NCGR_LOCUS50361</name>
</gene>
<keyword evidence="1 5" id="KW-0489">Methyltransferase</keyword>
<dbReference type="PANTHER" id="PTHR46015">
    <property type="entry name" value="ZGC:172121"/>
    <property type="match status" value="1"/>
</dbReference>
<dbReference type="InterPro" id="IPR051486">
    <property type="entry name" value="Hcy_S-methyltransferase"/>
</dbReference>
<organism evidence="7 8">
    <name type="scientific">Miscanthus lutarioriparius</name>
    <dbReference type="NCBI Taxonomy" id="422564"/>
    <lineage>
        <taxon>Eukaryota</taxon>
        <taxon>Viridiplantae</taxon>
        <taxon>Streptophyta</taxon>
        <taxon>Embryophyta</taxon>
        <taxon>Tracheophyta</taxon>
        <taxon>Spermatophyta</taxon>
        <taxon>Magnoliopsida</taxon>
        <taxon>Liliopsida</taxon>
        <taxon>Poales</taxon>
        <taxon>Poaceae</taxon>
        <taxon>PACMAD clade</taxon>
        <taxon>Panicoideae</taxon>
        <taxon>Andropogonodae</taxon>
        <taxon>Andropogoneae</taxon>
        <taxon>Saccharinae</taxon>
        <taxon>Miscanthus</taxon>
    </lineage>
</organism>
<dbReference type="OrthoDB" id="261426at2759"/>
<dbReference type="InterPro" id="IPR003726">
    <property type="entry name" value="HCY_dom"/>
</dbReference>
<keyword evidence="8" id="KW-1185">Reference proteome</keyword>
<evidence type="ECO:0000256" key="1">
    <source>
        <dbReference type="ARBA" id="ARBA00022603"/>
    </source>
</evidence>
<proteinExistence type="predicted"/>
<dbReference type="Gene3D" id="3.20.20.330">
    <property type="entry name" value="Homocysteine-binding-like domain"/>
    <property type="match status" value="2"/>
</dbReference>
<comment type="cofactor">
    <cofactor evidence="5">
        <name>Zn(2+)</name>
        <dbReference type="ChEBI" id="CHEBI:29105"/>
    </cofactor>
</comment>
<name>A0A811RAL8_9POAL</name>
<dbReference type="Proteomes" id="UP000604825">
    <property type="component" value="Unassembled WGS sequence"/>
</dbReference>
<feature type="binding site" evidence="5">
    <location>
        <position position="279"/>
    </location>
    <ligand>
        <name>Zn(2+)</name>
        <dbReference type="ChEBI" id="CHEBI:29105"/>
    </ligand>
</feature>
<evidence type="ECO:0000256" key="2">
    <source>
        <dbReference type="ARBA" id="ARBA00022679"/>
    </source>
</evidence>
<dbReference type="GO" id="GO:0032259">
    <property type="term" value="P:methylation"/>
    <property type="evidence" value="ECO:0007669"/>
    <property type="project" value="UniProtKB-KW"/>
</dbReference>
<dbReference type="SUPFAM" id="SSF82282">
    <property type="entry name" value="Homocysteine S-methyltransferase"/>
    <property type="match status" value="1"/>
</dbReference>
<dbReference type="PANTHER" id="PTHR46015:SF11">
    <property type="entry name" value="HOMOCYSTEINE S-METHYLTRANSFERASE 3"/>
    <property type="match status" value="1"/>
</dbReference>
<dbReference type="EMBL" id="CAJGYO010000014">
    <property type="protein sequence ID" value="CAD6267056.1"/>
    <property type="molecule type" value="Genomic_DNA"/>
</dbReference>
<keyword evidence="2 5" id="KW-0808">Transferase</keyword>
<dbReference type="GO" id="GO:0008898">
    <property type="term" value="F:S-adenosylmethionine-homocysteine S-methyltransferase activity"/>
    <property type="evidence" value="ECO:0007669"/>
    <property type="project" value="TreeGrafter"/>
</dbReference>